<dbReference type="OMA" id="DFDWKPP"/>
<dbReference type="InterPro" id="IPR051888">
    <property type="entry name" value="UPF0148_domain"/>
</dbReference>
<accession>A0A974HNL0</accession>
<dbReference type="EMBL" id="CM004472">
    <property type="protein sequence ID" value="OCT84198.1"/>
    <property type="molecule type" value="Genomic_DNA"/>
</dbReference>
<dbReference type="PANTHER" id="PTHR16537:SF1">
    <property type="entry name" value="PROTEIN ZNRD2"/>
    <property type="match status" value="1"/>
</dbReference>
<dbReference type="PANTHER" id="PTHR16537">
    <property type="entry name" value="SJOEGREN SYNDROME/SCLERODERMA AUTOANTIGEN 1"/>
    <property type="match status" value="1"/>
</dbReference>
<proteinExistence type="predicted"/>
<feature type="compositionally biased region" description="Low complexity" evidence="1">
    <location>
        <begin position="115"/>
        <end position="132"/>
    </location>
</feature>
<dbReference type="InterPro" id="IPR009563">
    <property type="entry name" value="SSSCA1"/>
</dbReference>
<sequence>MALQGDDDDSWSPPSESELKILRAQREHQDRISRLMGDYLLKGYRMLGDSCESCGTILLQDRHKKLLCISCQELDSDTEKDNPVLNHQAALSQVREHQLSLQPCQENPPAHEVQSVSVPKPKSDSPPIKSDPILPNTDAIPLAESAVLDKLCWASQQLQAASSVEYSSQLCALIGSCAQSLRFLRDLHH</sequence>
<dbReference type="GeneID" id="444337"/>
<dbReference type="CTD" id="444337"/>
<reference evidence="3" key="1">
    <citation type="journal article" date="2016" name="Nature">
        <title>Genome evolution in the allotetraploid frog Xenopus laevis.</title>
        <authorList>
            <person name="Session A.M."/>
            <person name="Uno Y."/>
            <person name="Kwon T."/>
            <person name="Chapman J.A."/>
            <person name="Toyoda A."/>
            <person name="Takahashi S."/>
            <person name="Fukui A."/>
            <person name="Hikosaka A."/>
            <person name="Suzuki A."/>
            <person name="Kondo M."/>
            <person name="van Heeringen S.J."/>
            <person name="Quigley I."/>
            <person name="Heinz S."/>
            <person name="Ogino H."/>
            <person name="Ochi H."/>
            <person name="Hellsten U."/>
            <person name="Lyons J.B."/>
            <person name="Simakov O."/>
            <person name="Putnam N."/>
            <person name="Stites J."/>
            <person name="Kuroki Y."/>
            <person name="Tanaka T."/>
            <person name="Michiue T."/>
            <person name="Watanabe M."/>
            <person name="Bogdanovic O."/>
            <person name="Lister R."/>
            <person name="Georgiou G."/>
            <person name="Paranjpe S.S."/>
            <person name="van Kruijsbergen I."/>
            <person name="Shu S."/>
            <person name="Carlson J."/>
            <person name="Kinoshita T."/>
            <person name="Ohta Y."/>
            <person name="Mawaribuchi S."/>
            <person name="Jenkins J."/>
            <person name="Grimwood J."/>
            <person name="Schmutz J."/>
            <person name="Mitros T."/>
            <person name="Mozaffari S.V."/>
            <person name="Suzuki Y."/>
            <person name="Haramoto Y."/>
            <person name="Yamamoto T.S."/>
            <person name="Takagi C."/>
            <person name="Heald R."/>
            <person name="Miller K."/>
            <person name="Haudenschild C."/>
            <person name="Kitzman J."/>
            <person name="Nakayama T."/>
            <person name="Izutsu Y."/>
            <person name="Robert J."/>
            <person name="Fortriede J."/>
            <person name="Burns K."/>
            <person name="Lotay V."/>
            <person name="Karimi K."/>
            <person name="Yasuoka Y."/>
            <person name="Dichmann D.S."/>
            <person name="Flajnik M.F."/>
            <person name="Houston D.W."/>
            <person name="Shendure J."/>
            <person name="DuPasquier L."/>
            <person name="Vize P.D."/>
            <person name="Zorn A.M."/>
            <person name="Ito M."/>
            <person name="Marcotte E.M."/>
            <person name="Wallingford J.B."/>
            <person name="Ito Y."/>
            <person name="Asashima M."/>
            <person name="Ueno N."/>
            <person name="Matsuda Y."/>
            <person name="Veenstra G.J."/>
            <person name="Fujiyama A."/>
            <person name="Harland R.M."/>
            <person name="Taira M."/>
            <person name="Rokhsar D.S."/>
        </authorList>
    </citation>
    <scope>NUCLEOTIDE SEQUENCE [LARGE SCALE GENOMIC DNA]</scope>
    <source>
        <strain evidence="3">J</strain>
    </source>
</reference>
<evidence type="ECO:0000313" key="4">
    <source>
        <dbReference type="Xenbase" id="XB-GENE-17342583"/>
    </source>
</evidence>
<dbReference type="KEGG" id="xla:444337"/>
<dbReference type="OrthoDB" id="28939at2759"/>
<organism evidence="2 3">
    <name type="scientific">Xenopus laevis</name>
    <name type="common">African clawed frog</name>
    <dbReference type="NCBI Taxonomy" id="8355"/>
    <lineage>
        <taxon>Eukaryota</taxon>
        <taxon>Metazoa</taxon>
        <taxon>Chordata</taxon>
        <taxon>Craniata</taxon>
        <taxon>Vertebrata</taxon>
        <taxon>Euteleostomi</taxon>
        <taxon>Amphibia</taxon>
        <taxon>Batrachia</taxon>
        <taxon>Anura</taxon>
        <taxon>Pipoidea</taxon>
        <taxon>Pipidae</taxon>
        <taxon>Xenopodinae</taxon>
        <taxon>Xenopus</taxon>
        <taxon>Xenopus</taxon>
    </lineage>
</organism>
<dbReference type="Xenbase" id="XB-GENE-17342583">
    <property type="gene designation" value="znrd2.L"/>
</dbReference>
<evidence type="ECO:0000313" key="3">
    <source>
        <dbReference type="Proteomes" id="UP000694892"/>
    </source>
</evidence>
<gene>
    <name evidence="4" type="primary">znrd2.L</name>
    <name evidence="2" type="ORF">XELAEV_18022339mg</name>
</gene>
<feature type="region of interest" description="Disordered" evidence="1">
    <location>
        <begin position="97"/>
        <end position="132"/>
    </location>
</feature>
<evidence type="ECO:0000256" key="1">
    <source>
        <dbReference type="SAM" id="MobiDB-lite"/>
    </source>
</evidence>
<dbReference type="Proteomes" id="UP000694892">
    <property type="component" value="Chromosome 4L"/>
</dbReference>
<dbReference type="Pfam" id="PF06677">
    <property type="entry name" value="Auto_anti-p27"/>
    <property type="match status" value="1"/>
</dbReference>
<dbReference type="RefSeq" id="NP_001085910.1">
    <property type="nucleotide sequence ID" value="NM_001092441.1"/>
</dbReference>
<protein>
    <submittedName>
        <fullName evidence="2">Uncharacterized protein</fullName>
    </submittedName>
</protein>
<dbReference type="AlphaFoldDB" id="A0A974HNL0"/>
<evidence type="ECO:0000313" key="2">
    <source>
        <dbReference type="EMBL" id="OCT84198.1"/>
    </source>
</evidence>
<name>A0A974HNL0_XENLA</name>
<dbReference type="AGR" id="Xenbase:XB-GENE-17342583"/>